<dbReference type="AlphaFoldDB" id="A0A923NB23"/>
<name>A0A923NB23_9FIRM</name>
<dbReference type="EMBL" id="JACRWC010000033">
    <property type="protein sequence ID" value="MBC5998758.1"/>
    <property type="molecule type" value="Genomic_DNA"/>
</dbReference>
<dbReference type="Proteomes" id="UP000644115">
    <property type="component" value="Unassembled WGS sequence"/>
</dbReference>
<feature type="transmembrane region" description="Helical" evidence="1">
    <location>
        <begin position="165"/>
        <end position="185"/>
    </location>
</feature>
<evidence type="ECO:0000256" key="1">
    <source>
        <dbReference type="SAM" id="Phobius"/>
    </source>
</evidence>
<dbReference type="Pfam" id="PF22564">
    <property type="entry name" value="HAAS"/>
    <property type="match status" value="1"/>
</dbReference>
<organism evidence="2 3">
    <name type="scientific">Lentihominibacter faecis</name>
    <dbReference type="NCBI Taxonomy" id="2764712"/>
    <lineage>
        <taxon>Bacteria</taxon>
        <taxon>Bacillati</taxon>
        <taxon>Bacillota</taxon>
        <taxon>Clostridia</taxon>
        <taxon>Peptostreptococcales</taxon>
        <taxon>Anaerovoracaceae</taxon>
        <taxon>Lentihominibacter</taxon>
    </lineage>
</organism>
<sequence length="212" mass="22814">MNRAEFMKILRSELRRLPEDERNSALEYYEEYFDEAGPQKEQQVLENLGNPKKIAGQIKADYAMQQLDQEEMPTAKKGWSAFKWAIVGICSAPISIPVAIVLVCVAVAAFITFVGCAAGVIAGIIGAAAASIAFLVLGVLAFPAAVSTGIMLLGIGLAGLGVSALLGWLVVWGIKALVSASIGAIKRSNEKRKARKLEQEKDAADWTYKEEV</sequence>
<accession>A0A923NB23</accession>
<dbReference type="RefSeq" id="WP_249286303.1">
    <property type="nucleotide sequence ID" value="NZ_JACRWC010000033.1"/>
</dbReference>
<feature type="transmembrane region" description="Helical" evidence="1">
    <location>
        <begin position="106"/>
        <end position="125"/>
    </location>
</feature>
<reference evidence="2" key="1">
    <citation type="submission" date="2020-08" db="EMBL/GenBank/DDBJ databases">
        <authorList>
            <person name="Liu C."/>
            <person name="Sun Q."/>
        </authorList>
    </citation>
    <scope>NUCLEOTIDE SEQUENCE</scope>
    <source>
        <strain evidence="2">BX16</strain>
    </source>
</reference>
<comment type="caution">
    <text evidence="2">The sequence shown here is derived from an EMBL/GenBank/DDBJ whole genome shotgun (WGS) entry which is preliminary data.</text>
</comment>
<feature type="transmembrane region" description="Helical" evidence="1">
    <location>
        <begin position="81"/>
        <end position="100"/>
    </location>
</feature>
<keyword evidence="3" id="KW-1185">Reference proteome</keyword>
<evidence type="ECO:0000313" key="3">
    <source>
        <dbReference type="Proteomes" id="UP000644115"/>
    </source>
</evidence>
<keyword evidence="1" id="KW-1133">Transmembrane helix</keyword>
<feature type="transmembrane region" description="Helical" evidence="1">
    <location>
        <begin position="132"/>
        <end position="159"/>
    </location>
</feature>
<proteinExistence type="predicted"/>
<evidence type="ECO:0000313" key="2">
    <source>
        <dbReference type="EMBL" id="MBC5998758.1"/>
    </source>
</evidence>
<protein>
    <submittedName>
        <fullName evidence="2">DUF1700 domain-containing protein</fullName>
    </submittedName>
</protein>
<gene>
    <name evidence="2" type="ORF">H8876_01900</name>
</gene>
<keyword evidence="1" id="KW-0472">Membrane</keyword>
<keyword evidence="1" id="KW-0812">Transmembrane</keyword>